<keyword evidence="3" id="KW-0863">Zinc-finger</keyword>
<evidence type="ECO:0000256" key="1">
    <source>
        <dbReference type="ARBA" id="ARBA00022723"/>
    </source>
</evidence>
<accession>A0AAN9LPI2</accession>
<dbReference type="Gene3D" id="3.30.60.90">
    <property type="match status" value="2"/>
</dbReference>
<reference evidence="6 7" key="1">
    <citation type="submission" date="2024-01" db="EMBL/GenBank/DDBJ databases">
        <title>The genomes of 5 underutilized Papilionoideae crops provide insights into root nodulation and disease resistanc.</title>
        <authorList>
            <person name="Jiang F."/>
        </authorList>
    </citation>
    <scope>NUCLEOTIDE SEQUENCE [LARGE SCALE GENOMIC DNA]</scope>
    <source>
        <strain evidence="6">LVBAO_FW01</strain>
        <tissue evidence="6">Leaves</tissue>
    </source>
</reference>
<evidence type="ECO:0000256" key="2">
    <source>
        <dbReference type="ARBA" id="ARBA00022737"/>
    </source>
</evidence>
<gene>
    <name evidence="6" type="ORF">VNO77_20402</name>
</gene>
<dbReference type="PANTHER" id="PTHR47841">
    <property type="entry name" value="DIACYLGLYCEROL KINASE THETA-LIKE-RELATED"/>
    <property type="match status" value="1"/>
</dbReference>
<protein>
    <recommendedName>
        <fullName evidence="5">Phorbol-ester/DAG-type domain-containing protein</fullName>
    </recommendedName>
</protein>
<dbReference type="InterPro" id="IPR046349">
    <property type="entry name" value="C1-like_sf"/>
</dbReference>
<keyword evidence="1" id="KW-0479">Metal-binding</keyword>
<evidence type="ECO:0000313" key="7">
    <source>
        <dbReference type="Proteomes" id="UP001367508"/>
    </source>
</evidence>
<organism evidence="6 7">
    <name type="scientific">Canavalia gladiata</name>
    <name type="common">Sword bean</name>
    <name type="synonym">Dolichos gladiatus</name>
    <dbReference type="NCBI Taxonomy" id="3824"/>
    <lineage>
        <taxon>Eukaryota</taxon>
        <taxon>Viridiplantae</taxon>
        <taxon>Streptophyta</taxon>
        <taxon>Embryophyta</taxon>
        <taxon>Tracheophyta</taxon>
        <taxon>Spermatophyta</taxon>
        <taxon>Magnoliopsida</taxon>
        <taxon>eudicotyledons</taxon>
        <taxon>Gunneridae</taxon>
        <taxon>Pentapetalae</taxon>
        <taxon>rosids</taxon>
        <taxon>fabids</taxon>
        <taxon>Fabales</taxon>
        <taxon>Fabaceae</taxon>
        <taxon>Papilionoideae</taxon>
        <taxon>50 kb inversion clade</taxon>
        <taxon>NPAAA clade</taxon>
        <taxon>indigoferoid/millettioid clade</taxon>
        <taxon>Phaseoleae</taxon>
        <taxon>Canavalia</taxon>
    </lineage>
</organism>
<dbReference type="InterPro" id="IPR004146">
    <property type="entry name" value="DC1"/>
</dbReference>
<keyword evidence="2" id="KW-0677">Repeat</keyword>
<comment type="caution">
    <text evidence="6">The sequence shown here is derived from an EMBL/GenBank/DDBJ whole genome shotgun (WGS) entry which is preliminary data.</text>
</comment>
<dbReference type="SMART" id="SM00291">
    <property type="entry name" value="ZnF_ZZ"/>
    <property type="match status" value="2"/>
</dbReference>
<evidence type="ECO:0000256" key="4">
    <source>
        <dbReference type="ARBA" id="ARBA00022833"/>
    </source>
</evidence>
<dbReference type="Pfam" id="PF03107">
    <property type="entry name" value="C1_2"/>
    <property type="match status" value="3"/>
</dbReference>
<dbReference type="SUPFAM" id="SSF57889">
    <property type="entry name" value="Cysteine-rich domain"/>
    <property type="match status" value="1"/>
</dbReference>
<dbReference type="AlphaFoldDB" id="A0AAN9LPI2"/>
<evidence type="ECO:0000313" key="6">
    <source>
        <dbReference type="EMBL" id="KAK7339721.1"/>
    </source>
</evidence>
<dbReference type="PANTHER" id="PTHR47841:SF7">
    <property type="entry name" value="CYSTEINE_HISTIDINE-RICH C1 DOMAIN PROTEIN"/>
    <property type="match status" value="1"/>
</dbReference>
<evidence type="ECO:0000256" key="3">
    <source>
        <dbReference type="ARBA" id="ARBA00022771"/>
    </source>
</evidence>
<dbReference type="EMBL" id="JAYMYQ010000004">
    <property type="protein sequence ID" value="KAK7339721.1"/>
    <property type="molecule type" value="Genomic_DNA"/>
</dbReference>
<name>A0AAN9LPI2_CANGL</name>
<dbReference type="InterPro" id="IPR002219">
    <property type="entry name" value="PKC_DAG/PE"/>
</dbReference>
<evidence type="ECO:0000259" key="5">
    <source>
        <dbReference type="PROSITE" id="PS50081"/>
    </source>
</evidence>
<dbReference type="GO" id="GO:0008270">
    <property type="term" value="F:zinc ion binding"/>
    <property type="evidence" value="ECO:0007669"/>
    <property type="project" value="UniProtKB-KW"/>
</dbReference>
<dbReference type="InterPro" id="IPR000433">
    <property type="entry name" value="Znf_ZZ"/>
</dbReference>
<feature type="domain" description="Phorbol-ester/DAG-type" evidence="5">
    <location>
        <begin position="128"/>
        <end position="181"/>
    </location>
</feature>
<keyword evidence="4" id="KW-0862">Zinc</keyword>
<sequence>MAPRKKITIEHFTHQGHPLTYFATNTQFLCDGCKKLGNGNRYRCSTCDFDLHEHCATCPTTLASFMHPMHQLTLVLRKPQGARHHERVCNVCGTFVNGLFYRCKVCDFDVHPLCIQLPQHTRHPLHPHHVLRLQPLPGPSSSGWCMVCKTTSCNSWSYRCEICNVEIHLKCFNSAPATPVCGNSGSCPVSRSSSVSGFARAFYKTFRNFSSGQGSDGGVNGEATNGNDVYATIAHWATSTWLNGFLLDSLPYGLITNSLMSLDAINSEFGNKSLQPPSIEFSNSTVVAPLKLTKLPSSASSSPLKAWHYVEHAYP</sequence>
<dbReference type="InterPro" id="IPR043145">
    <property type="entry name" value="Znf_ZZ_sf"/>
</dbReference>
<proteinExistence type="predicted"/>
<keyword evidence="7" id="KW-1185">Reference proteome</keyword>
<dbReference type="Proteomes" id="UP001367508">
    <property type="component" value="Unassembled WGS sequence"/>
</dbReference>
<dbReference type="PROSITE" id="PS50081">
    <property type="entry name" value="ZF_DAG_PE_2"/>
    <property type="match status" value="1"/>
</dbReference>